<protein>
    <recommendedName>
        <fullName evidence="4">Lipoprotein</fullName>
    </recommendedName>
</protein>
<evidence type="ECO:0008006" key="4">
    <source>
        <dbReference type="Google" id="ProtNLM"/>
    </source>
</evidence>
<feature type="chain" id="PRO_5037011779" description="Lipoprotein" evidence="1">
    <location>
        <begin position="21"/>
        <end position="230"/>
    </location>
</feature>
<feature type="signal peptide" evidence="1">
    <location>
        <begin position="1"/>
        <end position="20"/>
    </location>
</feature>
<name>A0A927FCP3_9BACT</name>
<organism evidence="2 3">
    <name type="scientific">Pelagicoccus enzymogenes</name>
    <dbReference type="NCBI Taxonomy" id="2773457"/>
    <lineage>
        <taxon>Bacteria</taxon>
        <taxon>Pseudomonadati</taxon>
        <taxon>Verrucomicrobiota</taxon>
        <taxon>Opitutia</taxon>
        <taxon>Puniceicoccales</taxon>
        <taxon>Pelagicoccaceae</taxon>
        <taxon>Pelagicoccus</taxon>
    </lineage>
</organism>
<sequence length="230" mass="25827">MKRRPITVVLYALAIFCLVGCESTSSSGISTRTLSKVAKPGEGYVLFSFTFAGEIEPPGSEKVVPRFDSYTFKIRPLGDPFTTYEVGLVSTSQGGYYRDFDVRQGMGFVFAEPLPAGEYELFSYEVTLQTLMKKTAIYPQAQASIPFTVSENQYSYLGRIECQHKFENLETDWTNLIHPSGLTLSWSDHQSEDKSHAYMKFPHLIPLTLREDKIGSQIESLNGPTNSILF</sequence>
<dbReference type="RefSeq" id="WP_191618454.1">
    <property type="nucleotide sequence ID" value="NZ_JACYFG010000040.1"/>
</dbReference>
<evidence type="ECO:0000313" key="3">
    <source>
        <dbReference type="Proteomes" id="UP000622317"/>
    </source>
</evidence>
<dbReference type="EMBL" id="JACYFG010000040">
    <property type="protein sequence ID" value="MBD5781356.1"/>
    <property type="molecule type" value="Genomic_DNA"/>
</dbReference>
<keyword evidence="3" id="KW-1185">Reference proteome</keyword>
<comment type="caution">
    <text evidence="2">The sequence shown here is derived from an EMBL/GenBank/DDBJ whole genome shotgun (WGS) entry which is preliminary data.</text>
</comment>
<evidence type="ECO:0000256" key="1">
    <source>
        <dbReference type="SAM" id="SignalP"/>
    </source>
</evidence>
<evidence type="ECO:0000313" key="2">
    <source>
        <dbReference type="EMBL" id="MBD5781356.1"/>
    </source>
</evidence>
<keyword evidence="1" id="KW-0732">Signal</keyword>
<dbReference type="AlphaFoldDB" id="A0A927FCP3"/>
<accession>A0A927FCP3</accession>
<reference evidence="2" key="1">
    <citation type="submission" date="2020-09" db="EMBL/GenBank/DDBJ databases">
        <title>Pelagicoccus enzymogenes sp. nov. with an EPS production, isolated from marine sediment.</title>
        <authorList>
            <person name="Feng X."/>
        </authorList>
    </citation>
    <scope>NUCLEOTIDE SEQUENCE</scope>
    <source>
        <strain evidence="2">NFK12</strain>
    </source>
</reference>
<gene>
    <name evidence="2" type="ORF">IEN85_17780</name>
</gene>
<proteinExistence type="predicted"/>
<dbReference type="Proteomes" id="UP000622317">
    <property type="component" value="Unassembled WGS sequence"/>
</dbReference>